<dbReference type="RefSeq" id="WP_141337260.1">
    <property type="nucleotide sequence ID" value="NZ_JBHMAX010000010.1"/>
</dbReference>
<dbReference type="Proteomes" id="UP001589613">
    <property type="component" value="Unassembled WGS sequence"/>
</dbReference>
<name>A0ABV5V0K2_9MICO</name>
<accession>A0ABV5V0K2</accession>
<sequence>MAQRARHEARWTADDAVVKGKVRRNRLWVVLLLFGLVGVLSTWAYTRLLNFQDLQVQLRVCQEPLGEDATGADVTAAGCVPTDVTDERVRLWHQSSPRDPASAEGPTWLFEDVPIDTVANAVQVDLADPARSVVLFDHEEGGVRTALTPDAADTRWTGTVGTRGPTSYWLLVTPAQAG</sequence>
<dbReference type="EMBL" id="JBHMAX010000010">
    <property type="protein sequence ID" value="MFB9731326.1"/>
    <property type="molecule type" value="Genomic_DNA"/>
</dbReference>
<evidence type="ECO:0000313" key="3">
    <source>
        <dbReference type="Proteomes" id="UP001589613"/>
    </source>
</evidence>
<comment type="caution">
    <text evidence="2">The sequence shown here is derived from an EMBL/GenBank/DDBJ whole genome shotgun (WGS) entry which is preliminary data.</text>
</comment>
<evidence type="ECO:0000256" key="1">
    <source>
        <dbReference type="SAM" id="Phobius"/>
    </source>
</evidence>
<protein>
    <submittedName>
        <fullName evidence="2">Uncharacterized protein</fullName>
    </submittedName>
</protein>
<keyword evidence="1" id="KW-0472">Membrane</keyword>
<keyword evidence="1" id="KW-0812">Transmembrane</keyword>
<evidence type="ECO:0000313" key="2">
    <source>
        <dbReference type="EMBL" id="MFB9731326.1"/>
    </source>
</evidence>
<feature type="transmembrane region" description="Helical" evidence="1">
    <location>
        <begin position="27"/>
        <end position="45"/>
    </location>
</feature>
<organism evidence="2 3">
    <name type="scientific">Ornithinimicrobium kibberense</name>
    <dbReference type="NCBI Taxonomy" id="282060"/>
    <lineage>
        <taxon>Bacteria</taxon>
        <taxon>Bacillati</taxon>
        <taxon>Actinomycetota</taxon>
        <taxon>Actinomycetes</taxon>
        <taxon>Micrococcales</taxon>
        <taxon>Ornithinimicrobiaceae</taxon>
        <taxon>Ornithinimicrobium</taxon>
    </lineage>
</organism>
<proteinExistence type="predicted"/>
<gene>
    <name evidence="2" type="ORF">ACFFN0_04625</name>
</gene>
<keyword evidence="1" id="KW-1133">Transmembrane helix</keyword>
<reference evidence="2 3" key="1">
    <citation type="submission" date="2024-09" db="EMBL/GenBank/DDBJ databases">
        <authorList>
            <person name="Sun Q."/>
            <person name="Mori K."/>
        </authorList>
    </citation>
    <scope>NUCLEOTIDE SEQUENCE [LARGE SCALE GENOMIC DNA]</scope>
    <source>
        <strain evidence="2 3">JCM 12763</strain>
    </source>
</reference>
<keyword evidence="3" id="KW-1185">Reference proteome</keyword>